<dbReference type="SUPFAM" id="SSF56176">
    <property type="entry name" value="FAD-binding/transporter-associated domain-like"/>
    <property type="match status" value="1"/>
</dbReference>
<evidence type="ECO:0000259" key="18">
    <source>
        <dbReference type="PROSITE" id="PS51387"/>
    </source>
</evidence>
<dbReference type="UniPathway" id="UPA00219"/>
<dbReference type="Gene3D" id="3.90.78.10">
    <property type="entry name" value="UDP-N-acetylenolpyruvoylglucosamine reductase, C-terminal domain"/>
    <property type="match status" value="1"/>
</dbReference>
<keyword evidence="13 17" id="KW-0560">Oxidoreductase</keyword>
<evidence type="ECO:0000256" key="13">
    <source>
        <dbReference type="ARBA" id="ARBA00023002"/>
    </source>
</evidence>
<evidence type="ECO:0000256" key="10">
    <source>
        <dbReference type="ARBA" id="ARBA00022857"/>
    </source>
</evidence>
<dbReference type="GO" id="GO:0008360">
    <property type="term" value="P:regulation of cell shape"/>
    <property type="evidence" value="ECO:0007669"/>
    <property type="project" value="UniProtKB-KW"/>
</dbReference>
<dbReference type="Pfam" id="PF01565">
    <property type="entry name" value="FAD_binding_4"/>
    <property type="match status" value="1"/>
</dbReference>
<keyword evidence="9 17" id="KW-0274">FAD</keyword>
<keyword evidence="20" id="KW-1185">Reference proteome</keyword>
<keyword evidence="15 17" id="KW-0961">Cell wall biogenesis/degradation</keyword>
<sequence length="392" mass="41825">MPESSIVALRELTTMRVGGMPERMLTVTTQRDLVDAALAVWADGGDWLLLGGGSNTVASDEPFDGTVIRIATQGIEVLPESSGPGLVRLRVQAGEPWDDLVAYTVRHGWSGIEALSGIPGLAGAAPIQNIGAYGQEVSSALTAIEFLDYDTGEVERVDAADLELGYRTSVIKQGRQGVVVSIELELHDTAHERDVLGEELGQPIAYAQLASTLGVQPGDRVSISQVRAAVLALRASKGMVLNADDNDTWSAGSFFTNPIVRESFARTLPADAPRWPMAADEPDVVEPLDRPALDPWEAAQQALAAPARPAEPSPRFVKLSAAWLIEHSGIRRGFGLPGTQAAISSKHTLAITNRGEATGEEVAQLARYVQQRVQAEFGIILHPEPVIVGLEI</sequence>
<keyword evidence="10 17" id="KW-0521">NADP</keyword>
<dbReference type="SUPFAM" id="SSF56194">
    <property type="entry name" value="Uridine diphospho-N-Acetylenolpyruvylglucosamine reductase, MurB, C-terminal domain"/>
    <property type="match status" value="1"/>
</dbReference>
<keyword evidence="12 17" id="KW-0573">Peptidoglycan synthesis</keyword>
<dbReference type="HAMAP" id="MF_00037">
    <property type="entry name" value="MurB"/>
    <property type="match status" value="1"/>
</dbReference>
<dbReference type="InterPro" id="IPR016169">
    <property type="entry name" value="FAD-bd_PCMH_sub2"/>
</dbReference>
<dbReference type="PANTHER" id="PTHR21071">
    <property type="entry name" value="UDP-N-ACETYLENOLPYRUVOYLGLUCOSAMINE REDUCTASE"/>
    <property type="match status" value="1"/>
</dbReference>
<comment type="cofactor">
    <cofactor evidence="1 17">
        <name>FAD</name>
        <dbReference type="ChEBI" id="CHEBI:57692"/>
    </cofactor>
</comment>
<dbReference type="InterPro" id="IPR006094">
    <property type="entry name" value="Oxid_FAD_bind_N"/>
</dbReference>
<evidence type="ECO:0000256" key="12">
    <source>
        <dbReference type="ARBA" id="ARBA00022984"/>
    </source>
</evidence>
<dbReference type="InterPro" id="IPR036635">
    <property type="entry name" value="MurB_C_sf"/>
</dbReference>
<comment type="pathway">
    <text evidence="4 17">Cell wall biogenesis; peptidoglycan biosynthesis.</text>
</comment>
<dbReference type="InterPro" id="IPR016167">
    <property type="entry name" value="FAD-bd_PCMH_sub1"/>
</dbReference>
<keyword evidence="8 17" id="KW-0285">Flavoprotein</keyword>
<evidence type="ECO:0000256" key="16">
    <source>
        <dbReference type="ARBA" id="ARBA00048914"/>
    </source>
</evidence>
<dbReference type="PROSITE" id="PS51387">
    <property type="entry name" value="FAD_PCMH"/>
    <property type="match status" value="1"/>
</dbReference>
<dbReference type="InterPro" id="IPR036318">
    <property type="entry name" value="FAD-bd_PCMH-like_sf"/>
</dbReference>
<keyword evidence="7 17" id="KW-0132">Cell division</keyword>
<dbReference type="Gene3D" id="3.30.43.10">
    <property type="entry name" value="Uridine Diphospho-n-acetylenolpyruvylglucosamine Reductase, domain 2"/>
    <property type="match status" value="1"/>
</dbReference>
<comment type="function">
    <text evidence="2 17">Cell wall formation.</text>
</comment>
<dbReference type="AlphaFoldDB" id="A0A4Y9QZA1"/>
<evidence type="ECO:0000256" key="14">
    <source>
        <dbReference type="ARBA" id="ARBA00023306"/>
    </source>
</evidence>
<dbReference type="EC" id="1.3.1.98" evidence="17"/>
<feature type="domain" description="FAD-binding PCMH-type" evidence="18">
    <location>
        <begin position="17"/>
        <end position="189"/>
    </location>
</feature>
<feature type="active site" description="Proton donor" evidence="17">
    <location>
        <position position="253"/>
    </location>
</feature>
<dbReference type="GO" id="GO:0071555">
    <property type="term" value="P:cell wall organization"/>
    <property type="evidence" value="ECO:0007669"/>
    <property type="project" value="UniProtKB-KW"/>
</dbReference>
<dbReference type="GO" id="GO:0008762">
    <property type="term" value="F:UDP-N-acetylmuramate dehydrogenase activity"/>
    <property type="evidence" value="ECO:0007669"/>
    <property type="project" value="UniProtKB-UniRule"/>
</dbReference>
<evidence type="ECO:0000256" key="11">
    <source>
        <dbReference type="ARBA" id="ARBA00022960"/>
    </source>
</evidence>
<dbReference type="GO" id="GO:0071949">
    <property type="term" value="F:FAD binding"/>
    <property type="evidence" value="ECO:0007669"/>
    <property type="project" value="InterPro"/>
</dbReference>
<comment type="caution">
    <text evidence="19">The sequence shown here is derived from an EMBL/GenBank/DDBJ whole genome shotgun (WGS) entry which is preliminary data.</text>
</comment>
<gene>
    <name evidence="17" type="primary">murB</name>
    <name evidence="19" type="ORF">E4M00_11025</name>
</gene>
<keyword evidence="6 17" id="KW-0963">Cytoplasm</keyword>
<comment type="subcellular location">
    <subcellularLocation>
        <location evidence="3 17">Cytoplasm</location>
    </subcellularLocation>
</comment>
<feature type="active site" evidence="17">
    <location>
        <position position="384"/>
    </location>
</feature>
<organism evidence="19 20">
    <name type="scientific">Orlajensenia leifsoniae</name>
    <dbReference type="NCBI Taxonomy" id="2561933"/>
    <lineage>
        <taxon>Bacteria</taxon>
        <taxon>Bacillati</taxon>
        <taxon>Actinomycetota</taxon>
        <taxon>Actinomycetes</taxon>
        <taxon>Micrococcales</taxon>
        <taxon>Microbacteriaceae</taxon>
        <taxon>Orlajensenia</taxon>
    </lineage>
</organism>
<proteinExistence type="inferred from homology"/>
<reference evidence="19 20" key="1">
    <citation type="journal article" date="2018" name="J. Microbiol.">
        <title>Leifsonia flava sp. nov., a novel actinobacterium isolated from the rhizosphere of Aquilegia viridiflora.</title>
        <authorList>
            <person name="Cai Y."/>
            <person name="Tao W.Z."/>
            <person name="Ma Y.J."/>
            <person name="Cheng J."/>
            <person name="Zhang M.Y."/>
            <person name="Zhang Y.X."/>
        </authorList>
    </citation>
    <scope>NUCLEOTIDE SEQUENCE [LARGE SCALE GENOMIC DNA]</scope>
    <source>
        <strain evidence="19 20">SYP-B2174</strain>
    </source>
</reference>
<keyword evidence="14 17" id="KW-0131">Cell cycle</keyword>
<dbReference type="InterPro" id="IPR011601">
    <property type="entry name" value="MurB_C"/>
</dbReference>
<dbReference type="GO" id="GO:0005829">
    <property type="term" value="C:cytosol"/>
    <property type="evidence" value="ECO:0007669"/>
    <property type="project" value="TreeGrafter"/>
</dbReference>
<evidence type="ECO:0000256" key="15">
    <source>
        <dbReference type="ARBA" id="ARBA00023316"/>
    </source>
</evidence>
<dbReference type="Gene3D" id="3.30.465.10">
    <property type="match status" value="1"/>
</dbReference>
<comment type="similarity">
    <text evidence="5 17">Belongs to the MurB family.</text>
</comment>
<protein>
    <recommendedName>
        <fullName evidence="17">UDP-N-acetylenolpyruvoylglucosamine reductase</fullName>
        <ecNumber evidence="17">1.3.1.98</ecNumber>
    </recommendedName>
    <alternativeName>
        <fullName evidence="17">UDP-N-acetylmuramate dehydrogenase</fullName>
    </alternativeName>
</protein>
<evidence type="ECO:0000256" key="3">
    <source>
        <dbReference type="ARBA" id="ARBA00004496"/>
    </source>
</evidence>
<dbReference type="GO" id="GO:0009252">
    <property type="term" value="P:peptidoglycan biosynthetic process"/>
    <property type="evidence" value="ECO:0007669"/>
    <property type="project" value="UniProtKB-UniRule"/>
</dbReference>
<evidence type="ECO:0000256" key="7">
    <source>
        <dbReference type="ARBA" id="ARBA00022618"/>
    </source>
</evidence>
<dbReference type="InterPro" id="IPR016166">
    <property type="entry name" value="FAD-bd_PCMH"/>
</dbReference>
<keyword evidence="11 17" id="KW-0133">Cell shape</keyword>
<comment type="catalytic activity">
    <reaction evidence="16 17">
        <text>UDP-N-acetyl-alpha-D-muramate + NADP(+) = UDP-N-acetyl-3-O-(1-carboxyvinyl)-alpha-D-glucosamine + NADPH + H(+)</text>
        <dbReference type="Rhea" id="RHEA:12248"/>
        <dbReference type="ChEBI" id="CHEBI:15378"/>
        <dbReference type="ChEBI" id="CHEBI:57783"/>
        <dbReference type="ChEBI" id="CHEBI:58349"/>
        <dbReference type="ChEBI" id="CHEBI:68483"/>
        <dbReference type="ChEBI" id="CHEBI:70757"/>
        <dbReference type="EC" id="1.3.1.98"/>
    </reaction>
</comment>
<evidence type="ECO:0000256" key="4">
    <source>
        <dbReference type="ARBA" id="ARBA00004752"/>
    </source>
</evidence>
<evidence type="ECO:0000313" key="19">
    <source>
        <dbReference type="EMBL" id="TFV96613.1"/>
    </source>
</evidence>
<evidence type="ECO:0000256" key="2">
    <source>
        <dbReference type="ARBA" id="ARBA00003921"/>
    </source>
</evidence>
<accession>A0A4Y9QZA1</accession>
<evidence type="ECO:0000256" key="6">
    <source>
        <dbReference type="ARBA" id="ARBA00022490"/>
    </source>
</evidence>
<evidence type="ECO:0000256" key="8">
    <source>
        <dbReference type="ARBA" id="ARBA00022630"/>
    </source>
</evidence>
<dbReference type="NCBIfam" id="NF010478">
    <property type="entry name" value="PRK13903.1"/>
    <property type="match status" value="1"/>
</dbReference>
<name>A0A4Y9QZA1_9MICO</name>
<dbReference type="RefSeq" id="WP_135120593.1">
    <property type="nucleotide sequence ID" value="NZ_SPQZ01000004.1"/>
</dbReference>
<dbReference type="InterPro" id="IPR003170">
    <property type="entry name" value="MurB"/>
</dbReference>
<evidence type="ECO:0000256" key="17">
    <source>
        <dbReference type="HAMAP-Rule" id="MF_00037"/>
    </source>
</evidence>
<evidence type="ECO:0000256" key="9">
    <source>
        <dbReference type="ARBA" id="ARBA00022827"/>
    </source>
</evidence>
<dbReference type="Pfam" id="PF02873">
    <property type="entry name" value="MurB_C"/>
    <property type="match status" value="1"/>
</dbReference>
<feature type="active site" evidence="17">
    <location>
        <position position="167"/>
    </location>
</feature>
<evidence type="ECO:0000313" key="20">
    <source>
        <dbReference type="Proteomes" id="UP000298127"/>
    </source>
</evidence>
<dbReference type="GO" id="GO:0051301">
    <property type="term" value="P:cell division"/>
    <property type="evidence" value="ECO:0007669"/>
    <property type="project" value="UniProtKB-KW"/>
</dbReference>
<evidence type="ECO:0000256" key="5">
    <source>
        <dbReference type="ARBA" id="ARBA00010485"/>
    </source>
</evidence>
<dbReference type="EMBL" id="SPQZ01000004">
    <property type="protein sequence ID" value="TFV96613.1"/>
    <property type="molecule type" value="Genomic_DNA"/>
</dbReference>
<dbReference type="PANTHER" id="PTHR21071:SF4">
    <property type="entry name" value="UDP-N-ACETYLENOLPYRUVOYLGLUCOSAMINE REDUCTASE"/>
    <property type="match status" value="1"/>
</dbReference>
<dbReference type="Proteomes" id="UP000298127">
    <property type="component" value="Unassembled WGS sequence"/>
</dbReference>
<evidence type="ECO:0000256" key="1">
    <source>
        <dbReference type="ARBA" id="ARBA00001974"/>
    </source>
</evidence>